<dbReference type="SFLD" id="SFLDG00180">
    <property type="entry name" value="muconate_cycloisomerase"/>
    <property type="match status" value="1"/>
</dbReference>
<evidence type="ECO:0000259" key="8">
    <source>
        <dbReference type="SMART" id="SM00922"/>
    </source>
</evidence>
<comment type="cofactor">
    <cofactor evidence="6 7">
        <name>Mg(2+)</name>
        <dbReference type="ChEBI" id="CHEBI:18420"/>
    </cofactor>
    <text evidence="6 7">Binds 1 Mg(2+) ion per subunit.</text>
</comment>
<dbReference type="Proteomes" id="UP000293874">
    <property type="component" value="Unassembled WGS sequence"/>
</dbReference>
<feature type="active site" description="Proton acceptor; specific for (R)-substrate epimerization" evidence="5">
    <location>
        <position position="154"/>
    </location>
</feature>
<feature type="binding site" evidence="6">
    <location>
        <position position="230"/>
    </location>
    <ligand>
        <name>Mg(2+)</name>
        <dbReference type="ChEBI" id="CHEBI:18420"/>
    </ligand>
</feature>
<dbReference type="OrthoDB" id="9775391at2"/>
<evidence type="ECO:0000256" key="6">
    <source>
        <dbReference type="PIRSR" id="PIRSR634603-3"/>
    </source>
</evidence>
<dbReference type="InterPro" id="IPR013342">
    <property type="entry name" value="Mandelate_racemase_C"/>
</dbReference>
<dbReference type="PANTHER" id="PTHR48080:SF3">
    <property type="entry name" value="ENOLASE SUPERFAMILY MEMBER DDB_G0284701"/>
    <property type="match status" value="1"/>
</dbReference>
<comment type="caution">
    <text evidence="9">The sequence shown here is derived from an EMBL/GenBank/DDBJ whole genome shotgun (WGS) entry which is preliminary data.</text>
</comment>
<keyword evidence="10" id="KW-1185">Reference proteome</keyword>
<keyword evidence="2 6" id="KW-0479">Metal-binding</keyword>
<evidence type="ECO:0000313" key="10">
    <source>
        <dbReference type="Proteomes" id="UP000293874"/>
    </source>
</evidence>
<evidence type="ECO:0000256" key="5">
    <source>
        <dbReference type="PIRSR" id="PIRSR634603-1"/>
    </source>
</evidence>
<dbReference type="Gene3D" id="3.30.390.10">
    <property type="entry name" value="Enolase-like, N-terminal domain"/>
    <property type="match status" value="1"/>
</dbReference>
<dbReference type="RefSeq" id="WP_130539074.1">
    <property type="nucleotide sequence ID" value="NZ_CP042431.1"/>
</dbReference>
<evidence type="ECO:0000256" key="4">
    <source>
        <dbReference type="ARBA" id="ARBA00023235"/>
    </source>
</evidence>
<dbReference type="SFLD" id="SFLDS00001">
    <property type="entry name" value="Enolase"/>
    <property type="match status" value="1"/>
</dbReference>
<evidence type="ECO:0000256" key="1">
    <source>
        <dbReference type="ARBA" id="ARBA00008031"/>
    </source>
</evidence>
<dbReference type="InterPro" id="IPR013341">
    <property type="entry name" value="Mandelate_racemase_N_dom"/>
</dbReference>
<evidence type="ECO:0000256" key="3">
    <source>
        <dbReference type="ARBA" id="ARBA00022842"/>
    </source>
</evidence>
<feature type="active site" description="Proton acceptor; specific for (S)-substrate epimerization" evidence="5">
    <location>
        <position position="252"/>
    </location>
</feature>
<dbReference type="InterPro" id="IPR034603">
    <property type="entry name" value="Dipeptide_epimerase"/>
</dbReference>
<dbReference type="Pfam" id="PF02746">
    <property type="entry name" value="MR_MLE_N"/>
    <property type="match status" value="1"/>
</dbReference>
<dbReference type="GO" id="GO:0016855">
    <property type="term" value="F:racemase and epimerase activity, acting on amino acids and derivatives"/>
    <property type="evidence" value="ECO:0007669"/>
    <property type="project" value="UniProtKB-UniRule"/>
</dbReference>
<dbReference type="CDD" id="cd03319">
    <property type="entry name" value="L-Ala-DL-Glu_epimerase"/>
    <property type="match status" value="1"/>
</dbReference>
<dbReference type="SUPFAM" id="SSF54826">
    <property type="entry name" value="Enolase N-terminal domain-like"/>
    <property type="match status" value="1"/>
</dbReference>
<dbReference type="Pfam" id="PF13378">
    <property type="entry name" value="MR_MLE_C"/>
    <property type="match status" value="1"/>
</dbReference>
<dbReference type="SUPFAM" id="SSF51604">
    <property type="entry name" value="Enolase C-terminal domain-like"/>
    <property type="match status" value="1"/>
</dbReference>
<feature type="binding site" evidence="6">
    <location>
        <position position="205"/>
    </location>
    <ligand>
        <name>Mg(2+)</name>
        <dbReference type="ChEBI" id="CHEBI:18420"/>
    </ligand>
</feature>
<keyword evidence="3 6" id="KW-0460">Magnesium</keyword>
<dbReference type="InterPro" id="IPR034593">
    <property type="entry name" value="DgoD-like"/>
</dbReference>
<gene>
    <name evidence="9" type="ORF">EV199_0473</name>
</gene>
<feature type="binding site" evidence="6">
    <location>
        <position position="178"/>
    </location>
    <ligand>
        <name>Mg(2+)</name>
        <dbReference type="ChEBI" id="CHEBI:18420"/>
    </ligand>
</feature>
<dbReference type="EMBL" id="SGXA01000001">
    <property type="protein sequence ID" value="RZS74624.1"/>
    <property type="molecule type" value="Genomic_DNA"/>
</dbReference>
<sequence length="340" mass="38002">MKLTWYLKELKRKYPFTISGHTTIADTVIMTEIEHEGIIGYGEACPGYYFTETLDDSINFLSTVKLEQFKDPQDIETILSYVNSLHPGHTAAKAGVDIALHDLVGKLTNRPCYELFGSDPAMMPATTLTIGIDTPDMIRKKVLEATDFKLLKVKLGSDNDRQIIETIRSVSQQPLTVDANQGWTDRSQALEMIHWLKEQNTIFVEQPMPKDQWDNHAWLTQHSPLPIVADEAVQRLADVDKAKGAYHGVNIKMVKCTGMHEGYKIIKRARELGLKLMVGCMGESSVAILGAAAIAPQCDWVDLDSTWLISNNPYQDPVLKEGKIILSNQPGLGLQQHSNK</sequence>
<evidence type="ECO:0000313" key="9">
    <source>
        <dbReference type="EMBL" id="RZS74624.1"/>
    </source>
</evidence>
<dbReference type="InterPro" id="IPR036849">
    <property type="entry name" value="Enolase-like_C_sf"/>
</dbReference>
<dbReference type="InterPro" id="IPR029065">
    <property type="entry name" value="Enolase_C-like"/>
</dbReference>
<feature type="domain" description="Mandelate racemase/muconate lactonizing enzyme C-terminal" evidence="8">
    <location>
        <begin position="135"/>
        <end position="226"/>
    </location>
</feature>
<reference evidence="9 10" key="1">
    <citation type="submission" date="2019-02" db="EMBL/GenBank/DDBJ databases">
        <title>Genomic Encyclopedia of Type Strains, Phase IV (KMG-IV): sequencing the most valuable type-strain genomes for metagenomic binning, comparative biology and taxonomic classification.</title>
        <authorList>
            <person name="Goeker M."/>
        </authorList>
    </citation>
    <scope>NUCLEOTIDE SEQUENCE [LARGE SCALE GENOMIC DNA]</scope>
    <source>
        <strain evidence="9 10">DSM 18116</strain>
    </source>
</reference>
<dbReference type="AlphaFoldDB" id="A0A4Q7N1X5"/>
<organism evidence="9 10">
    <name type="scientific">Pseudobacter ginsenosidimutans</name>
    <dbReference type="NCBI Taxonomy" id="661488"/>
    <lineage>
        <taxon>Bacteria</taxon>
        <taxon>Pseudomonadati</taxon>
        <taxon>Bacteroidota</taxon>
        <taxon>Chitinophagia</taxon>
        <taxon>Chitinophagales</taxon>
        <taxon>Chitinophagaceae</taxon>
        <taxon>Pseudobacter</taxon>
    </lineage>
</organism>
<evidence type="ECO:0000256" key="2">
    <source>
        <dbReference type="ARBA" id="ARBA00022723"/>
    </source>
</evidence>
<name>A0A4Q7N1X5_9BACT</name>
<dbReference type="EC" id="5.1.1.-" evidence="7"/>
<protein>
    <recommendedName>
        <fullName evidence="7">Dipeptide epimerase</fullName>
        <ecNumber evidence="7">5.1.1.-</ecNumber>
    </recommendedName>
</protein>
<dbReference type="Gene3D" id="3.20.20.120">
    <property type="entry name" value="Enolase-like C-terminal domain"/>
    <property type="match status" value="1"/>
</dbReference>
<dbReference type="SMART" id="SM00922">
    <property type="entry name" value="MR_MLE"/>
    <property type="match status" value="1"/>
</dbReference>
<evidence type="ECO:0000256" key="7">
    <source>
        <dbReference type="RuleBase" id="RU366006"/>
    </source>
</evidence>
<proteinExistence type="inferred from homology"/>
<dbReference type="InterPro" id="IPR029017">
    <property type="entry name" value="Enolase-like_N"/>
</dbReference>
<comment type="similarity">
    <text evidence="1 7">Belongs to the mandelate racemase/muconate lactonizing enzyme family.</text>
</comment>
<keyword evidence="4 7" id="KW-0413">Isomerase</keyword>
<dbReference type="GO" id="GO:0000287">
    <property type="term" value="F:magnesium ion binding"/>
    <property type="evidence" value="ECO:0007669"/>
    <property type="project" value="UniProtKB-ARBA"/>
</dbReference>
<dbReference type="PANTHER" id="PTHR48080">
    <property type="entry name" value="D-GALACTONATE DEHYDRATASE-RELATED"/>
    <property type="match status" value="1"/>
</dbReference>
<accession>A0A4Q7N1X5</accession>